<feature type="domain" description="Serpin" evidence="4">
    <location>
        <begin position="73"/>
        <end position="363"/>
    </location>
</feature>
<evidence type="ECO:0000256" key="1">
    <source>
        <dbReference type="ARBA" id="ARBA00009500"/>
    </source>
</evidence>
<dbReference type="Gene3D" id="3.30.497.10">
    <property type="entry name" value="Antithrombin, subunit I, domain 2"/>
    <property type="match status" value="2"/>
</dbReference>
<dbReference type="InterPro" id="IPR000215">
    <property type="entry name" value="Serpin_fam"/>
</dbReference>
<evidence type="ECO:0000259" key="4">
    <source>
        <dbReference type="SMART" id="SM00093"/>
    </source>
</evidence>
<evidence type="ECO:0000313" key="5">
    <source>
        <dbReference type="EMBL" id="KAL3111222.1"/>
    </source>
</evidence>
<dbReference type="EMBL" id="JBICBT010000513">
    <property type="protein sequence ID" value="KAL3111222.1"/>
    <property type="molecule type" value="Genomic_DNA"/>
</dbReference>
<dbReference type="InterPro" id="IPR023796">
    <property type="entry name" value="Serpin_dom"/>
</dbReference>
<reference evidence="5 6" key="1">
    <citation type="submission" date="2024-10" db="EMBL/GenBank/DDBJ databases">
        <authorList>
            <person name="Kim D."/>
        </authorList>
    </citation>
    <scope>NUCLEOTIDE SEQUENCE [LARGE SCALE GENOMIC DNA]</scope>
    <source>
        <strain evidence="5">BH-2024</strain>
    </source>
</reference>
<dbReference type="Gene3D" id="2.30.39.10">
    <property type="entry name" value="Alpha-1-antitrypsin, domain 1"/>
    <property type="match status" value="2"/>
</dbReference>
<dbReference type="CDD" id="cd00172">
    <property type="entry name" value="serpin"/>
    <property type="match status" value="1"/>
</dbReference>
<evidence type="ECO:0000313" key="6">
    <source>
        <dbReference type="Proteomes" id="UP001620626"/>
    </source>
</evidence>
<name>A0ABD2L8I7_9BILA</name>
<keyword evidence="6" id="KW-1185">Reference proteome</keyword>
<proteinExistence type="inferred from homology"/>
<dbReference type="AlphaFoldDB" id="A0ABD2L8I7"/>
<feature type="region of interest" description="Disordered" evidence="3">
    <location>
        <begin position="1"/>
        <end position="23"/>
    </location>
</feature>
<comment type="caution">
    <text evidence="5">The sequence shown here is derived from an EMBL/GenBank/DDBJ whole genome shotgun (WGS) entry which is preliminary data.</text>
</comment>
<dbReference type="Pfam" id="PF00079">
    <property type="entry name" value="Serpin"/>
    <property type="match status" value="1"/>
</dbReference>
<evidence type="ECO:0000256" key="2">
    <source>
        <dbReference type="RuleBase" id="RU000411"/>
    </source>
</evidence>
<protein>
    <recommendedName>
        <fullName evidence="4">Serpin domain-containing protein</fullName>
    </recommendedName>
</protein>
<sequence length="364" mass="40062">MTKRKRHEISSSPGPKGRPFVHRAAPTDVATDRIEVHQCQWEANQSIKHEHPETLEQNKCKELNVGFSMNLLNAIYRNCCADASSTQNTVLSPISAAMAYAGARGQTAAEFVNLLANGDGSSLHQNNAKFVEEIQSEKTFNLSIANKIFLNESFTILEKFNQTFITYCQGNFAKVDFKNKKEEATIVEMMSQTDQFIYNQQNNFQLLGMAFEGGNAQLFIVLPNSNDGLTKVLGELTEAKLIGMVKNSPVKKVMVSLPTFKIESTHNLEEYLPSLGLKTAFDTQRADFSGINGTVPLYIGKVLQKAMISVNEKGVEAAAATAVMILASSTAEIPPAFRADHPFAFFLVKSKKEVLFSGTFLGGE</sequence>
<dbReference type="Proteomes" id="UP001620626">
    <property type="component" value="Unassembled WGS sequence"/>
</dbReference>
<gene>
    <name evidence="5" type="ORF">niasHT_011583</name>
</gene>
<dbReference type="InterPro" id="IPR042178">
    <property type="entry name" value="Serpin_sf_1"/>
</dbReference>
<dbReference type="PANTHER" id="PTHR11461:SF211">
    <property type="entry name" value="GH10112P-RELATED"/>
    <property type="match status" value="1"/>
</dbReference>
<dbReference type="SMART" id="SM00093">
    <property type="entry name" value="SERPIN"/>
    <property type="match status" value="1"/>
</dbReference>
<evidence type="ECO:0000256" key="3">
    <source>
        <dbReference type="SAM" id="MobiDB-lite"/>
    </source>
</evidence>
<dbReference type="InterPro" id="IPR036186">
    <property type="entry name" value="Serpin_sf"/>
</dbReference>
<dbReference type="InterPro" id="IPR042185">
    <property type="entry name" value="Serpin_sf_2"/>
</dbReference>
<dbReference type="SUPFAM" id="SSF56574">
    <property type="entry name" value="Serpins"/>
    <property type="match status" value="1"/>
</dbReference>
<organism evidence="5 6">
    <name type="scientific">Heterodera trifolii</name>
    <dbReference type="NCBI Taxonomy" id="157864"/>
    <lineage>
        <taxon>Eukaryota</taxon>
        <taxon>Metazoa</taxon>
        <taxon>Ecdysozoa</taxon>
        <taxon>Nematoda</taxon>
        <taxon>Chromadorea</taxon>
        <taxon>Rhabditida</taxon>
        <taxon>Tylenchina</taxon>
        <taxon>Tylenchomorpha</taxon>
        <taxon>Tylenchoidea</taxon>
        <taxon>Heteroderidae</taxon>
        <taxon>Heteroderinae</taxon>
        <taxon>Heterodera</taxon>
    </lineage>
</organism>
<accession>A0ABD2L8I7</accession>
<dbReference type="PANTHER" id="PTHR11461">
    <property type="entry name" value="SERINE PROTEASE INHIBITOR, SERPIN"/>
    <property type="match status" value="1"/>
</dbReference>
<comment type="similarity">
    <text evidence="1 2">Belongs to the serpin family.</text>
</comment>